<reference evidence="2 3" key="1">
    <citation type="journal article" date="2024" name="Insects">
        <title>An Improved Chromosome-Level Genome Assembly of the Firefly Pyrocoelia pectoralis.</title>
        <authorList>
            <person name="Fu X."/>
            <person name="Meyer-Rochow V.B."/>
            <person name="Ballantyne L."/>
            <person name="Zhu X."/>
        </authorList>
    </citation>
    <scope>NUCLEOTIDE SEQUENCE [LARGE SCALE GENOMIC DNA]</scope>
    <source>
        <strain evidence="2">XCY_ONT2</strain>
    </source>
</reference>
<accession>A0AAN7VIF1</accession>
<protein>
    <recommendedName>
        <fullName evidence="1">XRN2-binding (XTBD) domain-containing protein</fullName>
    </recommendedName>
</protein>
<dbReference type="AlphaFoldDB" id="A0AAN7VIF1"/>
<evidence type="ECO:0000259" key="1">
    <source>
        <dbReference type="PROSITE" id="PS51827"/>
    </source>
</evidence>
<sequence>MTKKSDKNWDIDAYYDSTELEEHWQLRREFMRIHKDKFPEDYVVALAKTFTNIEFLGCIYPAPVMVRIAELIKDVDMIKKYREQKKTKLQRTFVSASNAAENKFSGKLTTTYM</sequence>
<dbReference type="Pfam" id="PF11952">
    <property type="entry name" value="XTBD"/>
    <property type="match status" value="1"/>
</dbReference>
<keyword evidence="3" id="KW-1185">Reference proteome</keyword>
<dbReference type="InterPro" id="IPR021859">
    <property type="entry name" value="XTBD"/>
</dbReference>
<organism evidence="2 3">
    <name type="scientific">Pyrocoelia pectoralis</name>
    <dbReference type="NCBI Taxonomy" id="417401"/>
    <lineage>
        <taxon>Eukaryota</taxon>
        <taxon>Metazoa</taxon>
        <taxon>Ecdysozoa</taxon>
        <taxon>Arthropoda</taxon>
        <taxon>Hexapoda</taxon>
        <taxon>Insecta</taxon>
        <taxon>Pterygota</taxon>
        <taxon>Neoptera</taxon>
        <taxon>Endopterygota</taxon>
        <taxon>Coleoptera</taxon>
        <taxon>Polyphaga</taxon>
        <taxon>Elateriformia</taxon>
        <taxon>Elateroidea</taxon>
        <taxon>Lampyridae</taxon>
        <taxon>Lampyrinae</taxon>
        <taxon>Pyrocoelia</taxon>
    </lineage>
</organism>
<dbReference type="PANTHER" id="PTHR48430">
    <property type="entry name" value="PARTNER OF XRN-2 PROTEIN 1"/>
    <property type="match status" value="1"/>
</dbReference>
<dbReference type="PANTHER" id="PTHR48430:SF1">
    <property type="entry name" value="PARTNER OF XRN-2 PROTEIN 1"/>
    <property type="match status" value="1"/>
</dbReference>
<evidence type="ECO:0000313" key="3">
    <source>
        <dbReference type="Proteomes" id="UP001329430"/>
    </source>
</evidence>
<dbReference type="PROSITE" id="PS51827">
    <property type="entry name" value="XTBD"/>
    <property type="match status" value="1"/>
</dbReference>
<gene>
    <name evidence="2" type="ORF">RI129_004217</name>
</gene>
<feature type="domain" description="XRN2-binding (XTBD)" evidence="1">
    <location>
        <begin position="11"/>
        <end position="97"/>
    </location>
</feature>
<proteinExistence type="predicted"/>
<name>A0AAN7VIF1_9COLE</name>
<evidence type="ECO:0000313" key="2">
    <source>
        <dbReference type="EMBL" id="KAK5645753.1"/>
    </source>
</evidence>
<dbReference type="Proteomes" id="UP001329430">
    <property type="component" value="Chromosome 3"/>
</dbReference>
<dbReference type="EMBL" id="JAVRBK010000003">
    <property type="protein sequence ID" value="KAK5645753.1"/>
    <property type="molecule type" value="Genomic_DNA"/>
</dbReference>
<comment type="caution">
    <text evidence="2">The sequence shown here is derived from an EMBL/GenBank/DDBJ whole genome shotgun (WGS) entry which is preliminary data.</text>
</comment>